<dbReference type="Pfam" id="PF00745">
    <property type="entry name" value="GlutR_dimer"/>
    <property type="match status" value="1"/>
</dbReference>
<evidence type="ECO:0000256" key="2">
    <source>
        <dbReference type="ARBA" id="ARBA00005916"/>
    </source>
</evidence>
<dbReference type="PIRSF" id="PIRSF000445">
    <property type="entry name" value="4pyrrol_synth_GluRdtase"/>
    <property type="match status" value="1"/>
</dbReference>
<dbReference type="HAMAP" id="MF_00087">
    <property type="entry name" value="Glu_tRNA_reductase"/>
    <property type="match status" value="1"/>
</dbReference>
<feature type="domain" description="Tetrapyrrole biosynthesis glutamyl-tRNA reductase dimerisation" evidence="14">
    <location>
        <begin position="319"/>
        <end position="414"/>
    </location>
</feature>
<dbReference type="PANTHER" id="PTHR43013">
    <property type="entry name" value="GLUTAMYL-TRNA REDUCTASE"/>
    <property type="match status" value="1"/>
</dbReference>
<dbReference type="PANTHER" id="PTHR43013:SF1">
    <property type="entry name" value="GLUTAMYL-TRNA REDUCTASE"/>
    <property type="match status" value="1"/>
</dbReference>
<dbReference type="KEGG" id="amin:AUMI_112780"/>
<dbReference type="InterPro" id="IPR036343">
    <property type="entry name" value="GluRdtase_N_sf"/>
</dbReference>
<evidence type="ECO:0000313" key="18">
    <source>
        <dbReference type="Proteomes" id="UP000243847"/>
    </source>
</evidence>
<keyword evidence="4 8" id="KW-0521">NADP</keyword>
<dbReference type="SUPFAM" id="SSF69075">
    <property type="entry name" value="Glutamyl tRNA-reductase dimerization domain"/>
    <property type="match status" value="1"/>
</dbReference>
<evidence type="ECO:0000256" key="5">
    <source>
        <dbReference type="ARBA" id="ARBA00023002"/>
    </source>
</evidence>
<reference evidence="17 18" key="1">
    <citation type="journal article" date="2016" name="Genome Announc.">
        <title>Complete Genome Sequence of Aurantimicrobium minutum Type Strain KNCT, a Planktonic Ultramicrobacterium Isolated from River Water.</title>
        <authorList>
            <person name="Nakai R."/>
            <person name="Fujisawa T."/>
            <person name="Nakamura Y."/>
            <person name="Nishide H."/>
            <person name="Uchiyama I."/>
            <person name="Baba T."/>
            <person name="Toyoda A."/>
            <person name="Fujiyama A."/>
            <person name="Naganuma T."/>
            <person name="Niki H."/>
        </authorList>
    </citation>
    <scope>NUCLEOTIDE SEQUENCE [LARGE SCALE GENOMIC DNA]</scope>
    <source>
        <strain evidence="17 18">KNC</strain>
    </source>
</reference>
<feature type="active site" description="Nucleophile" evidence="8 9">
    <location>
        <position position="51"/>
    </location>
</feature>
<evidence type="ECO:0000256" key="6">
    <source>
        <dbReference type="ARBA" id="ARBA00023244"/>
    </source>
</evidence>
<evidence type="ECO:0000256" key="13">
    <source>
        <dbReference type="RuleBase" id="RU000584"/>
    </source>
</evidence>
<evidence type="ECO:0000256" key="3">
    <source>
        <dbReference type="ARBA" id="ARBA00012970"/>
    </source>
</evidence>
<dbReference type="Proteomes" id="UP000243847">
    <property type="component" value="Chromosome sequence1"/>
</dbReference>
<dbReference type="Gene3D" id="3.30.460.30">
    <property type="entry name" value="Glutamyl-tRNA reductase, N-terminal domain"/>
    <property type="match status" value="1"/>
</dbReference>
<comment type="domain">
    <text evidence="8">Possesses an unusual extended V-shaped dimeric structure with each monomer consisting of three distinct domains arranged along a curved 'spinal' alpha-helix. The N-terminal catalytic domain specifically recognizes the glutamate moiety of the substrate. The second domain is the NADPH-binding domain, and the third C-terminal domain is responsible for dimerization.</text>
</comment>
<organism evidence="17 18">
    <name type="scientific">Aurantimicrobium minutum</name>
    <dbReference type="NCBI Taxonomy" id="708131"/>
    <lineage>
        <taxon>Bacteria</taxon>
        <taxon>Bacillati</taxon>
        <taxon>Actinomycetota</taxon>
        <taxon>Actinomycetes</taxon>
        <taxon>Micrococcales</taxon>
        <taxon>Microbacteriaceae</taxon>
        <taxon>Aurantimicrobium</taxon>
    </lineage>
</organism>
<dbReference type="SUPFAM" id="SSF51735">
    <property type="entry name" value="NAD(P)-binding Rossmann-fold domains"/>
    <property type="match status" value="1"/>
</dbReference>
<dbReference type="EC" id="1.2.1.70" evidence="3 8"/>
<evidence type="ECO:0000256" key="11">
    <source>
        <dbReference type="PIRSR" id="PIRSR000445-3"/>
    </source>
</evidence>
<dbReference type="InterPro" id="IPR000343">
    <property type="entry name" value="4pyrrol_synth_GluRdtase"/>
</dbReference>
<evidence type="ECO:0000313" key="17">
    <source>
        <dbReference type="EMBL" id="BAU99820.1"/>
    </source>
</evidence>
<dbReference type="InterPro" id="IPR015896">
    <property type="entry name" value="4pyrrol_synth_GluRdtase_dimer"/>
</dbReference>
<evidence type="ECO:0000256" key="10">
    <source>
        <dbReference type="PIRSR" id="PIRSR000445-2"/>
    </source>
</evidence>
<dbReference type="InterPro" id="IPR036291">
    <property type="entry name" value="NAD(P)-bd_dom_sf"/>
</dbReference>
<evidence type="ECO:0000259" key="14">
    <source>
        <dbReference type="Pfam" id="PF00745"/>
    </source>
</evidence>
<keyword evidence="6 8" id="KW-0627">Porphyrin biosynthesis</keyword>
<feature type="binding site" evidence="8 10">
    <location>
        <begin position="50"/>
        <end position="53"/>
    </location>
    <ligand>
        <name>substrate</name>
    </ligand>
</feature>
<dbReference type="Pfam" id="PF05201">
    <property type="entry name" value="GlutR_N"/>
    <property type="match status" value="1"/>
</dbReference>
<dbReference type="NCBIfam" id="TIGR01035">
    <property type="entry name" value="hemA"/>
    <property type="match status" value="1"/>
</dbReference>
<dbReference type="InterPro" id="IPR036453">
    <property type="entry name" value="GluRdtase_dimer_dom_sf"/>
</dbReference>
<dbReference type="EMBL" id="AP017457">
    <property type="protein sequence ID" value="BAU99820.1"/>
    <property type="molecule type" value="Genomic_DNA"/>
</dbReference>
<dbReference type="InterPro" id="IPR015895">
    <property type="entry name" value="4pyrrol_synth_GluRdtase_N"/>
</dbReference>
<gene>
    <name evidence="8" type="primary">hemA</name>
    <name evidence="17" type="ORF">AUMI_112780</name>
</gene>
<comment type="miscellaneous">
    <text evidence="8">During catalysis, the active site Cys acts as a nucleophile attacking the alpha-carbonyl group of tRNA-bound glutamate with the formation of a thioester intermediate between enzyme and glutamate, and the concomitant release of tRNA(Glu). The thioester intermediate is finally reduced by direct hydride transfer from NADPH, to form the product GSA.</text>
</comment>
<feature type="site" description="Important for activity" evidence="8 12">
    <location>
        <position position="100"/>
    </location>
</feature>
<dbReference type="AlphaFoldDB" id="A0A173LY45"/>
<feature type="binding site" evidence="8 10">
    <location>
        <begin position="115"/>
        <end position="117"/>
    </location>
    <ligand>
        <name>substrate</name>
    </ligand>
</feature>
<evidence type="ECO:0000256" key="1">
    <source>
        <dbReference type="ARBA" id="ARBA00005059"/>
    </source>
</evidence>
<evidence type="ECO:0000256" key="4">
    <source>
        <dbReference type="ARBA" id="ARBA00022857"/>
    </source>
</evidence>
<dbReference type="UniPathway" id="UPA00251">
    <property type="reaction ID" value="UER00316"/>
</dbReference>
<protein>
    <recommendedName>
        <fullName evidence="3 8">Glutamyl-tRNA reductase</fullName>
        <shortName evidence="8">GluTR</shortName>
        <ecNumber evidence="3 8">1.2.1.70</ecNumber>
    </recommendedName>
</protein>
<comment type="subunit">
    <text evidence="8">Homodimer.</text>
</comment>
<evidence type="ECO:0000259" key="16">
    <source>
        <dbReference type="Pfam" id="PF05201"/>
    </source>
</evidence>
<feature type="binding site" evidence="8 11">
    <location>
        <begin position="190"/>
        <end position="195"/>
    </location>
    <ligand>
        <name>NADP(+)</name>
        <dbReference type="ChEBI" id="CHEBI:58349"/>
    </ligand>
</feature>
<evidence type="ECO:0000256" key="9">
    <source>
        <dbReference type="PIRSR" id="PIRSR000445-1"/>
    </source>
</evidence>
<accession>A0A173LY45</accession>
<dbReference type="GO" id="GO:0050661">
    <property type="term" value="F:NADP binding"/>
    <property type="evidence" value="ECO:0007669"/>
    <property type="project" value="InterPro"/>
</dbReference>
<feature type="domain" description="Quinate/shikimate 5-dehydrogenase/glutamyl-tRNA reductase" evidence="15">
    <location>
        <begin position="172"/>
        <end position="306"/>
    </location>
</feature>
<evidence type="ECO:0000256" key="7">
    <source>
        <dbReference type="ARBA" id="ARBA00047464"/>
    </source>
</evidence>
<sequence length="420" mass="45252">MSFVALVYLGTDFHDTPLTDLEKFESASAEVLNALSPSDSVLEGVVVLATCNRFEIYFEAESFHDSMDYVTSAVAKALGVPTDVVTSMLKVLYGNSVAQHLFSVASGLESMIVGEEEISGQVKRSLTQAHQRGFVSKNLNHLFQNAASVAKAVMTETGLGASGRSVIMTALEIASEELGGIAGKSVLLIGTGAYSRVVTAAIQRLGVDNIFVYSRAGRAEKFSENHETTPVSKDQLVQVMAEVDLIISASGATGYAVDVALAQEVLAHRSGKPDLVLIDVSLSKDVAPEVSQLEHTSVIDLEQIKHRAPQEHIDSVITAREIIHTAVTNFENSMASRSIDPVVAALRSHIGLWVDEEIESVRRKSGNSAAEEVQKSLRKVTNAILHAPSVKAKELAVDGNHDDYINAVRLLFNIEVNERD</sequence>
<dbReference type="GO" id="GO:0008883">
    <property type="term" value="F:glutamyl-tRNA reductase activity"/>
    <property type="evidence" value="ECO:0007669"/>
    <property type="project" value="UniProtKB-UniRule"/>
</dbReference>
<proteinExistence type="inferred from homology"/>
<dbReference type="NCBIfam" id="NF000750">
    <property type="entry name" value="PRK00045.3-4"/>
    <property type="match status" value="1"/>
</dbReference>
<dbReference type="GO" id="GO:0019353">
    <property type="term" value="P:protoporphyrinogen IX biosynthetic process from glutamate"/>
    <property type="evidence" value="ECO:0007669"/>
    <property type="project" value="TreeGrafter"/>
</dbReference>
<feature type="binding site" evidence="8 10">
    <location>
        <position position="121"/>
    </location>
    <ligand>
        <name>substrate</name>
    </ligand>
</feature>
<comment type="pathway">
    <text evidence="1 8 13">Porphyrin-containing compound metabolism; protoporphyrin-IX biosynthesis; 5-aminolevulinate from L-glutamyl-tRNA(Glu): step 1/2.</text>
</comment>
<dbReference type="InterPro" id="IPR006151">
    <property type="entry name" value="Shikm_DH/Glu-tRNA_Rdtase"/>
</dbReference>
<evidence type="ECO:0000256" key="8">
    <source>
        <dbReference type="HAMAP-Rule" id="MF_00087"/>
    </source>
</evidence>
<comment type="similarity">
    <text evidence="2 8 13">Belongs to the glutamyl-tRNA reductase family.</text>
</comment>
<feature type="domain" description="Glutamyl-tRNA reductase N-terminal" evidence="16">
    <location>
        <begin position="10"/>
        <end position="157"/>
    </location>
</feature>
<dbReference type="Pfam" id="PF01488">
    <property type="entry name" value="Shikimate_DH"/>
    <property type="match status" value="1"/>
</dbReference>
<feature type="binding site" evidence="8 10">
    <location>
        <position position="110"/>
    </location>
    <ligand>
        <name>substrate</name>
    </ligand>
</feature>
<evidence type="ECO:0000256" key="12">
    <source>
        <dbReference type="PIRSR" id="PIRSR000445-4"/>
    </source>
</evidence>
<name>A0A173LY45_9MICO</name>
<dbReference type="SUPFAM" id="SSF69742">
    <property type="entry name" value="Glutamyl tRNA-reductase catalytic, N-terminal domain"/>
    <property type="match status" value="1"/>
</dbReference>
<comment type="function">
    <text evidence="8">Catalyzes the NADPH-dependent reduction of glutamyl-tRNA(Glu) to glutamate 1-semialdehyde (GSA).</text>
</comment>
<evidence type="ECO:0000259" key="15">
    <source>
        <dbReference type="Pfam" id="PF01488"/>
    </source>
</evidence>
<keyword evidence="5 8" id="KW-0560">Oxidoreductase</keyword>
<comment type="catalytic activity">
    <reaction evidence="7 8 13">
        <text>(S)-4-amino-5-oxopentanoate + tRNA(Glu) + NADP(+) = L-glutamyl-tRNA(Glu) + NADPH + H(+)</text>
        <dbReference type="Rhea" id="RHEA:12344"/>
        <dbReference type="Rhea" id="RHEA-COMP:9663"/>
        <dbReference type="Rhea" id="RHEA-COMP:9680"/>
        <dbReference type="ChEBI" id="CHEBI:15378"/>
        <dbReference type="ChEBI" id="CHEBI:57501"/>
        <dbReference type="ChEBI" id="CHEBI:57783"/>
        <dbReference type="ChEBI" id="CHEBI:58349"/>
        <dbReference type="ChEBI" id="CHEBI:78442"/>
        <dbReference type="ChEBI" id="CHEBI:78520"/>
        <dbReference type="EC" id="1.2.1.70"/>
    </reaction>
</comment>
<dbReference type="Gene3D" id="3.40.50.720">
    <property type="entry name" value="NAD(P)-binding Rossmann-like Domain"/>
    <property type="match status" value="1"/>
</dbReference>
<dbReference type="FunFam" id="3.30.460.30:FF:000001">
    <property type="entry name" value="Glutamyl-tRNA reductase"/>
    <property type="match status" value="1"/>
</dbReference>